<evidence type="ECO:0000313" key="1">
    <source>
        <dbReference type="EMBL" id="EGZ05545.1"/>
    </source>
</evidence>
<dbReference type="GeneID" id="20642946"/>
<dbReference type="EMBL" id="JH159166">
    <property type="protein sequence ID" value="EGZ05545.1"/>
    <property type="molecule type" value="Genomic_DNA"/>
</dbReference>
<protein>
    <submittedName>
        <fullName evidence="1">Uncharacterized protein</fullName>
    </submittedName>
</protein>
<sequence>MGFDEQAGMERVPYLPDDWTGPGNAVTWGGHSMLYAVENKHVDVAIWLHERSAHGLATDNNDKEEAGRIIQAALATGFIELSAKIMARYNDNWDDWMLEYSLDYPLPRCIEVMLEKRYFQVFEQSGRRAMLSLARTGHLKLLQRVLQVYDPIPTDDQNWKYNWLSALTDACKNGHLPVIQFMMEQGNGAQATGVRTRTPSQGITDLKDEALKIMARLVKLPLVQWVVEHVISTPKGSIRPILHAAASTGQVEILRYLLDLDPSRAPGFKFDPVYPGVMESAAFFGQLDTDQWLFAHGFKCSRNTMEHAACARHLDIVKWIHAHAKVECTTEIMDSTAGSGQLDVVKWLYKNQPNGCSPKGFDDAVEFSHARVAFLLHGQFPNHIPVGGRLPSIADNFDMLLFLYDHYPTIFTAKAVAKARYRAVNLCTKTSSSEIRSWLGKLETTLSLEVAERSLESLRTDNGKE</sequence>
<dbReference type="KEGG" id="psoj:PHYSODRAFT_307793"/>
<proteinExistence type="predicted"/>
<dbReference type="AlphaFoldDB" id="G5AG33"/>
<dbReference type="Gene3D" id="1.25.40.20">
    <property type="entry name" value="Ankyrin repeat-containing domain"/>
    <property type="match status" value="2"/>
</dbReference>
<dbReference type="SMR" id="G5AG33"/>
<name>G5AG33_PHYSP</name>
<evidence type="ECO:0000313" key="2">
    <source>
        <dbReference type="Proteomes" id="UP000002640"/>
    </source>
</evidence>
<organism evidence="1 2">
    <name type="scientific">Phytophthora sojae (strain P6497)</name>
    <name type="common">Soybean stem and root rot agent</name>
    <name type="synonym">Phytophthora megasperma f. sp. glycines</name>
    <dbReference type="NCBI Taxonomy" id="1094619"/>
    <lineage>
        <taxon>Eukaryota</taxon>
        <taxon>Sar</taxon>
        <taxon>Stramenopiles</taxon>
        <taxon>Oomycota</taxon>
        <taxon>Peronosporomycetes</taxon>
        <taxon>Peronosporales</taxon>
        <taxon>Peronosporaceae</taxon>
        <taxon>Phytophthora</taxon>
    </lineage>
</organism>
<dbReference type="InterPro" id="IPR002110">
    <property type="entry name" value="Ankyrin_rpt"/>
</dbReference>
<gene>
    <name evidence="1" type="ORF">PHYSODRAFT_307793</name>
</gene>
<dbReference type="Proteomes" id="UP000002640">
    <property type="component" value="Unassembled WGS sequence"/>
</dbReference>
<dbReference type="RefSeq" id="XP_009539076.1">
    <property type="nucleotide sequence ID" value="XM_009540781.1"/>
</dbReference>
<dbReference type="InterPro" id="IPR036770">
    <property type="entry name" value="Ankyrin_rpt-contain_sf"/>
</dbReference>
<dbReference type="SUPFAM" id="SSF48403">
    <property type="entry name" value="Ankyrin repeat"/>
    <property type="match status" value="1"/>
</dbReference>
<dbReference type="SMART" id="SM00248">
    <property type="entry name" value="ANK"/>
    <property type="match status" value="3"/>
</dbReference>
<accession>G5AG33</accession>
<dbReference type="InterPro" id="IPR052050">
    <property type="entry name" value="SecEffector_AnkRepeat"/>
</dbReference>
<keyword evidence="2" id="KW-1185">Reference proteome</keyword>
<dbReference type="PANTHER" id="PTHR46586">
    <property type="entry name" value="ANKYRIN REPEAT-CONTAINING PROTEIN"/>
    <property type="match status" value="1"/>
</dbReference>
<dbReference type="PANTHER" id="PTHR46586:SF3">
    <property type="entry name" value="ANKYRIN REPEAT-CONTAINING PROTEIN"/>
    <property type="match status" value="1"/>
</dbReference>
<reference evidence="1 2" key="1">
    <citation type="journal article" date="2006" name="Science">
        <title>Phytophthora genome sequences uncover evolutionary origins and mechanisms of pathogenesis.</title>
        <authorList>
            <person name="Tyler B.M."/>
            <person name="Tripathy S."/>
            <person name="Zhang X."/>
            <person name="Dehal P."/>
            <person name="Jiang R.H."/>
            <person name="Aerts A."/>
            <person name="Arredondo F.D."/>
            <person name="Baxter L."/>
            <person name="Bensasson D."/>
            <person name="Beynon J.L."/>
            <person name="Chapman J."/>
            <person name="Damasceno C.M."/>
            <person name="Dorrance A.E."/>
            <person name="Dou D."/>
            <person name="Dickerman A.W."/>
            <person name="Dubchak I.L."/>
            <person name="Garbelotto M."/>
            <person name="Gijzen M."/>
            <person name="Gordon S.G."/>
            <person name="Govers F."/>
            <person name="Grunwald N.J."/>
            <person name="Huang W."/>
            <person name="Ivors K.L."/>
            <person name="Jones R.W."/>
            <person name="Kamoun S."/>
            <person name="Krampis K."/>
            <person name="Lamour K.H."/>
            <person name="Lee M.K."/>
            <person name="McDonald W.H."/>
            <person name="Medina M."/>
            <person name="Meijer H.J."/>
            <person name="Nordberg E.K."/>
            <person name="Maclean D.J."/>
            <person name="Ospina-Giraldo M.D."/>
            <person name="Morris P.F."/>
            <person name="Phuntumart V."/>
            <person name="Putnam N.H."/>
            <person name="Rash S."/>
            <person name="Rose J.K."/>
            <person name="Sakihama Y."/>
            <person name="Salamov A.A."/>
            <person name="Savidor A."/>
            <person name="Scheuring C.F."/>
            <person name="Smith B.M."/>
            <person name="Sobral B.W."/>
            <person name="Terry A."/>
            <person name="Torto-Alalibo T.A."/>
            <person name="Win J."/>
            <person name="Xu Z."/>
            <person name="Zhang H."/>
            <person name="Grigoriev I.V."/>
            <person name="Rokhsar D.S."/>
            <person name="Boore J.L."/>
        </authorList>
    </citation>
    <scope>NUCLEOTIDE SEQUENCE [LARGE SCALE GENOMIC DNA]</scope>
    <source>
        <strain evidence="1 2">P6497</strain>
    </source>
</reference>
<dbReference type="InParanoid" id="G5AG33"/>